<protein>
    <recommendedName>
        <fullName evidence="4">RNA pseudouridylate synthase</fullName>
    </recommendedName>
    <alternativeName>
        <fullName evidence="5">RNA-uridine isomerase</fullName>
    </alternativeName>
</protein>
<dbReference type="Proteomes" id="UP000255269">
    <property type="component" value="Unassembled WGS sequence"/>
</dbReference>
<organism evidence="7 8">
    <name type="scientific">Helicobacter pullorum</name>
    <dbReference type="NCBI Taxonomy" id="35818"/>
    <lineage>
        <taxon>Bacteria</taxon>
        <taxon>Pseudomonadati</taxon>
        <taxon>Campylobacterota</taxon>
        <taxon>Epsilonproteobacteria</taxon>
        <taxon>Campylobacterales</taxon>
        <taxon>Helicobacteraceae</taxon>
        <taxon>Helicobacter</taxon>
    </lineage>
</organism>
<evidence type="ECO:0000313" key="8">
    <source>
        <dbReference type="Proteomes" id="UP000255269"/>
    </source>
</evidence>
<dbReference type="GO" id="GO:0003723">
    <property type="term" value="F:RNA binding"/>
    <property type="evidence" value="ECO:0007669"/>
    <property type="project" value="InterPro"/>
</dbReference>
<dbReference type="InterPro" id="IPR006145">
    <property type="entry name" value="PsdUridine_synth_RsuA/RluA"/>
</dbReference>
<dbReference type="GO" id="GO:0140098">
    <property type="term" value="F:catalytic activity, acting on RNA"/>
    <property type="evidence" value="ECO:0007669"/>
    <property type="project" value="UniProtKB-ARBA"/>
</dbReference>
<dbReference type="CDD" id="cd02869">
    <property type="entry name" value="PseudoU_synth_RluA_like"/>
    <property type="match status" value="1"/>
</dbReference>
<dbReference type="GO" id="GO:0000455">
    <property type="term" value="P:enzyme-directed rRNA pseudouridine synthesis"/>
    <property type="evidence" value="ECO:0007669"/>
    <property type="project" value="TreeGrafter"/>
</dbReference>
<gene>
    <name evidence="7" type="primary">sfhB</name>
    <name evidence="7" type="ORF">NCTC13156_01231</name>
</gene>
<dbReference type="SUPFAM" id="SSF55120">
    <property type="entry name" value="Pseudouridine synthase"/>
    <property type="match status" value="1"/>
</dbReference>
<dbReference type="AlphaFoldDB" id="A0A377Q0X2"/>
<evidence type="ECO:0000256" key="4">
    <source>
        <dbReference type="ARBA" id="ARBA00031870"/>
    </source>
</evidence>
<dbReference type="PROSITE" id="PS01129">
    <property type="entry name" value="PSI_RLU"/>
    <property type="match status" value="1"/>
</dbReference>
<evidence type="ECO:0000256" key="2">
    <source>
        <dbReference type="ARBA" id="ARBA00010876"/>
    </source>
</evidence>
<dbReference type="Pfam" id="PF00849">
    <property type="entry name" value="PseudoU_synth_2"/>
    <property type="match status" value="1"/>
</dbReference>
<sequence length="313" mass="36188">MPFIKKKFYIKESIKAYLFLMRELGLDMAKAQSFINKGRVFYGNKTLGNNEKNKILEKEVEILLFVPQSKGLKPLFENEDLAIFDKPAKMLIHPKGRFSHHSLIDEVREACGQEATLIHRIDKETSGLVLVGKHKRSIQELGELFAKKKIKKEYLALVRGEMRGGDFCLSLPLAMQKKGGDLSVRSIYWGQILKAQSLNFKEAKSEFEILGYINGNTLLKVYPITGRTHQIRIHLFALGFPILGDPLYGCEDWQSREYLDSEFISKDDSLGLCREKRIEYFGAERLMLHAYSLEFFYGGREYHFRTIQRFGIE</sequence>
<keyword evidence="3 7" id="KW-0413">Isomerase</keyword>
<dbReference type="InterPro" id="IPR050188">
    <property type="entry name" value="RluA_PseudoU_synthase"/>
</dbReference>
<dbReference type="EMBL" id="UGJF01000001">
    <property type="protein sequence ID" value="STQ88394.1"/>
    <property type="molecule type" value="Genomic_DNA"/>
</dbReference>
<comment type="similarity">
    <text evidence="2">Belongs to the pseudouridine synthase RluA family.</text>
</comment>
<name>A0A377Q0X2_9HELI</name>
<feature type="domain" description="Pseudouridine synthase RsuA/RluA-like" evidence="6">
    <location>
        <begin position="81"/>
        <end position="235"/>
    </location>
</feature>
<evidence type="ECO:0000313" key="7">
    <source>
        <dbReference type="EMBL" id="STQ88394.1"/>
    </source>
</evidence>
<comment type="catalytic activity">
    <reaction evidence="1">
        <text>a uridine in RNA = a pseudouridine in RNA</text>
        <dbReference type="Rhea" id="RHEA:48348"/>
        <dbReference type="Rhea" id="RHEA-COMP:12068"/>
        <dbReference type="Rhea" id="RHEA-COMP:12069"/>
        <dbReference type="ChEBI" id="CHEBI:65314"/>
        <dbReference type="ChEBI" id="CHEBI:65315"/>
    </reaction>
</comment>
<dbReference type="PANTHER" id="PTHR21600:SF44">
    <property type="entry name" value="RIBOSOMAL LARGE SUBUNIT PSEUDOURIDINE SYNTHASE D"/>
    <property type="match status" value="1"/>
</dbReference>
<evidence type="ECO:0000259" key="6">
    <source>
        <dbReference type="Pfam" id="PF00849"/>
    </source>
</evidence>
<evidence type="ECO:0000256" key="1">
    <source>
        <dbReference type="ARBA" id="ARBA00000073"/>
    </source>
</evidence>
<dbReference type="RefSeq" id="WP_115057052.1">
    <property type="nucleotide sequence ID" value="NZ_UGJF01000001.1"/>
</dbReference>
<dbReference type="InterPro" id="IPR020103">
    <property type="entry name" value="PsdUridine_synth_cat_dom_sf"/>
</dbReference>
<dbReference type="InterPro" id="IPR006224">
    <property type="entry name" value="PsdUridine_synth_RluA-like_CS"/>
</dbReference>
<evidence type="ECO:0000256" key="5">
    <source>
        <dbReference type="ARBA" id="ARBA00033164"/>
    </source>
</evidence>
<evidence type="ECO:0000256" key="3">
    <source>
        <dbReference type="ARBA" id="ARBA00023235"/>
    </source>
</evidence>
<proteinExistence type="inferred from homology"/>
<dbReference type="GO" id="GO:0009982">
    <property type="term" value="F:pseudouridine synthase activity"/>
    <property type="evidence" value="ECO:0007669"/>
    <property type="project" value="InterPro"/>
</dbReference>
<accession>A0A377Q0X2</accession>
<dbReference type="PANTHER" id="PTHR21600">
    <property type="entry name" value="MITOCHONDRIAL RNA PSEUDOURIDINE SYNTHASE"/>
    <property type="match status" value="1"/>
</dbReference>
<dbReference type="Gene3D" id="3.30.2350.10">
    <property type="entry name" value="Pseudouridine synthase"/>
    <property type="match status" value="1"/>
</dbReference>
<reference evidence="7 8" key="1">
    <citation type="submission" date="2018-06" db="EMBL/GenBank/DDBJ databases">
        <authorList>
            <consortium name="Pathogen Informatics"/>
            <person name="Doyle S."/>
        </authorList>
    </citation>
    <scope>NUCLEOTIDE SEQUENCE [LARGE SCALE GENOMIC DNA]</scope>
    <source>
        <strain evidence="7 8">NCTC13156</strain>
    </source>
</reference>